<evidence type="ECO:0000313" key="1">
    <source>
        <dbReference type="EMBL" id="EIM20160.1"/>
    </source>
</evidence>
<dbReference type="HOGENOM" id="CLU_2833112_0_0_1"/>
<protein>
    <submittedName>
        <fullName evidence="1">Uncharacterized protein</fullName>
    </submittedName>
</protein>
<dbReference type="RefSeq" id="XP_006959881.1">
    <property type="nucleotide sequence ID" value="XM_006959819.1"/>
</dbReference>
<sequence length="66" mass="7498">MDSSSLSNLGFLFVLAFVERDCLVRERFSVDDDLDRRDLLVSEILVRVSSTSQYLPLPFSSLPRAC</sequence>
<dbReference type="GeneID" id="18471713"/>
<organism evidence="1 2">
    <name type="scientific">Wallemia mellicola (strain ATCC MYA-4683 / CBS 633.66)</name>
    <name type="common">Wallemia sebi (CBS 633.66)</name>
    <dbReference type="NCBI Taxonomy" id="671144"/>
    <lineage>
        <taxon>Eukaryota</taxon>
        <taxon>Fungi</taxon>
        <taxon>Dikarya</taxon>
        <taxon>Basidiomycota</taxon>
        <taxon>Wallemiomycotina</taxon>
        <taxon>Wallemiomycetes</taxon>
        <taxon>Wallemiales</taxon>
        <taxon>Wallemiaceae</taxon>
        <taxon>Wallemia</taxon>
    </lineage>
</organism>
<evidence type="ECO:0000313" key="2">
    <source>
        <dbReference type="Proteomes" id="UP000005242"/>
    </source>
</evidence>
<dbReference type="KEGG" id="wse:WALSEDRAFT_33597"/>
<reference evidence="1 2" key="1">
    <citation type="journal article" date="2012" name="Fungal Genet. Biol.">
        <title>The genome of the xerotolerant mold Wallemia sebi reveals adaptations to osmotic stress and suggests cryptic sexual reproduction.</title>
        <authorList>
            <person name="Padamsee M."/>
            <person name="Kumar T.K.A."/>
            <person name="Riley R."/>
            <person name="Binder M."/>
            <person name="Boyd A."/>
            <person name="Calvo A.M."/>
            <person name="Furukawa K."/>
            <person name="Hesse C."/>
            <person name="Hohmann S."/>
            <person name="James T.Y."/>
            <person name="LaButti K."/>
            <person name="Lapidus A."/>
            <person name="Lindquist E."/>
            <person name="Lucas S."/>
            <person name="Miller K."/>
            <person name="Shantappa S."/>
            <person name="Grigoriev I.V."/>
            <person name="Hibbett D.S."/>
            <person name="McLaughlin D.J."/>
            <person name="Spatafora J.W."/>
            <person name="Aime M.C."/>
        </authorList>
    </citation>
    <scope>NUCLEOTIDE SEQUENCE [LARGE SCALE GENOMIC DNA]</scope>
    <source>
        <strain evidence="2">ATCC MYA-4683 / CBS 633.66</strain>
    </source>
</reference>
<keyword evidence="2" id="KW-1185">Reference proteome</keyword>
<proteinExistence type="predicted"/>
<dbReference type="InParanoid" id="I4Y868"/>
<dbReference type="Proteomes" id="UP000005242">
    <property type="component" value="Unassembled WGS sequence"/>
</dbReference>
<dbReference type="EMBL" id="JH668242">
    <property type="protein sequence ID" value="EIM20160.1"/>
    <property type="molecule type" value="Genomic_DNA"/>
</dbReference>
<dbReference type="AlphaFoldDB" id="I4Y868"/>
<accession>I4Y868</accession>
<name>I4Y868_WALMC</name>
<gene>
    <name evidence="1" type="ORF">WALSEDRAFT_33597</name>
</gene>